<proteinExistence type="predicted"/>
<reference evidence="1" key="1">
    <citation type="submission" date="2015-11" db="EMBL/GenBank/DDBJ databases">
        <title>De novo transcriptome assembly of four potential Pierce s Disease insect vectors from Arizona vineyards.</title>
        <authorList>
            <person name="Tassone E.E."/>
        </authorList>
    </citation>
    <scope>NUCLEOTIDE SEQUENCE</scope>
</reference>
<sequence>LTRHYAEVVSILYIILVKISQDTTLHLDTASPLSPGSHTRLDLSPWPLPQQPCLIFCLPDPDLVCIWVCLSFLIKRLVGEIGKYRWDEINTQPQTTSEHFEKWLSS</sequence>
<dbReference type="AlphaFoldDB" id="A0A1B6JQA5"/>
<accession>A0A1B6JQA5</accession>
<name>A0A1B6JQA5_9HEMI</name>
<evidence type="ECO:0000313" key="1">
    <source>
        <dbReference type="EMBL" id="JAT01316.1"/>
    </source>
</evidence>
<dbReference type="EMBL" id="GECU01006391">
    <property type="protein sequence ID" value="JAT01316.1"/>
    <property type="molecule type" value="Transcribed_RNA"/>
</dbReference>
<gene>
    <name evidence="1" type="ORF">g.14345</name>
</gene>
<protein>
    <submittedName>
        <fullName evidence="1">Uncharacterized protein</fullName>
    </submittedName>
</protein>
<organism evidence="1">
    <name type="scientific">Homalodisca liturata</name>
    <dbReference type="NCBI Taxonomy" id="320908"/>
    <lineage>
        <taxon>Eukaryota</taxon>
        <taxon>Metazoa</taxon>
        <taxon>Ecdysozoa</taxon>
        <taxon>Arthropoda</taxon>
        <taxon>Hexapoda</taxon>
        <taxon>Insecta</taxon>
        <taxon>Pterygota</taxon>
        <taxon>Neoptera</taxon>
        <taxon>Paraneoptera</taxon>
        <taxon>Hemiptera</taxon>
        <taxon>Auchenorrhyncha</taxon>
        <taxon>Membracoidea</taxon>
        <taxon>Cicadellidae</taxon>
        <taxon>Cicadellinae</taxon>
        <taxon>Proconiini</taxon>
        <taxon>Homalodisca</taxon>
    </lineage>
</organism>
<feature type="non-terminal residue" evidence="1">
    <location>
        <position position="1"/>
    </location>
</feature>